<dbReference type="Pfam" id="PF11251">
    <property type="entry name" value="DUF3050"/>
    <property type="match status" value="1"/>
</dbReference>
<organism evidence="1">
    <name type="scientific">Candidatus Kentrum sp. DK</name>
    <dbReference type="NCBI Taxonomy" id="2126562"/>
    <lineage>
        <taxon>Bacteria</taxon>
        <taxon>Pseudomonadati</taxon>
        <taxon>Pseudomonadota</taxon>
        <taxon>Gammaproteobacteria</taxon>
        <taxon>Candidatus Kentrum</taxon>
    </lineage>
</organism>
<name>A0A450SWS0_9GAMM</name>
<evidence type="ECO:0000313" key="1">
    <source>
        <dbReference type="EMBL" id="VFJ58419.1"/>
    </source>
</evidence>
<dbReference type="SUPFAM" id="SSF48613">
    <property type="entry name" value="Heme oxygenase-like"/>
    <property type="match status" value="1"/>
</dbReference>
<dbReference type="EMBL" id="CAADEY010000065">
    <property type="protein sequence ID" value="VFJ58419.1"/>
    <property type="molecule type" value="Genomic_DNA"/>
</dbReference>
<dbReference type="InterPro" id="IPR024423">
    <property type="entry name" value="DUF3050"/>
</dbReference>
<evidence type="ECO:0008006" key="2">
    <source>
        <dbReference type="Google" id="ProtNLM"/>
    </source>
</evidence>
<proteinExistence type="predicted"/>
<dbReference type="InterPro" id="IPR016084">
    <property type="entry name" value="Haem_Oase-like_multi-hlx"/>
</dbReference>
<reference evidence="1" key="1">
    <citation type="submission" date="2019-02" db="EMBL/GenBank/DDBJ databases">
        <authorList>
            <person name="Gruber-Vodicka R. H."/>
            <person name="Seah K. B. B."/>
        </authorList>
    </citation>
    <scope>NUCLEOTIDE SEQUENCE</scope>
    <source>
        <strain evidence="1">BECK_DK161</strain>
    </source>
</reference>
<dbReference type="Gene3D" id="1.20.910.10">
    <property type="entry name" value="Heme oxygenase-like"/>
    <property type="match status" value="1"/>
</dbReference>
<dbReference type="AlphaFoldDB" id="A0A450SWS0"/>
<sequence>MQPLTQPVREIHDRLARHPLYGRLTDLENLRIFMKYHVFAVWDFMSLLKSLQRQVTGLEVPWMEAPVDPRLTRLINEIVLGEESDLDHEGHPCSHFSLYLKAMDEVGADTAPVLAFVGKRDFSLLPPALADIVGYHLDLAARGEVHAVAASFFHGRERIIPRMFGSIMEVLTRTDLQCQALLYYLRRHIELDSQEHGPMALECLNILCDTETKRERAEQVAVESLRKREALWDFIAGEMDVSR</sequence>
<gene>
    <name evidence="1" type="ORF">BECKDK2373C_GA0170839_106510</name>
</gene>
<accession>A0A450SWS0</accession>
<protein>
    <recommendedName>
        <fullName evidence="2">DUF3050 domain-containing protein</fullName>
    </recommendedName>
</protein>